<name>A0A1V6TDP4_9EURO</name>
<protein>
    <submittedName>
        <fullName evidence="1">Uncharacterized protein</fullName>
    </submittedName>
</protein>
<reference evidence="2" key="1">
    <citation type="journal article" date="2017" name="Nat. Microbiol.">
        <title>Global analysis of biosynthetic gene clusters reveals vast potential of secondary metabolite production in Penicillium species.</title>
        <authorList>
            <person name="Nielsen J.C."/>
            <person name="Grijseels S."/>
            <person name="Prigent S."/>
            <person name="Ji B."/>
            <person name="Dainat J."/>
            <person name="Nielsen K.F."/>
            <person name="Frisvad J.C."/>
            <person name="Workman M."/>
            <person name="Nielsen J."/>
        </authorList>
    </citation>
    <scope>NUCLEOTIDE SEQUENCE [LARGE SCALE GENOMIC DNA]</scope>
    <source>
        <strain evidence="2">IBT 14082</strain>
    </source>
</reference>
<comment type="caution">
    <text evidence="1">The sequence shown here is derived from an EMBL/GenBank/DDBJ whole genome shotgun (WGS) entry which is preliminary data.</text>
</comment>
<dbReference type="EMBL" id="MLQL01000010">
    <property type="protein sequence ID" value="OQE24144.1"/>
    <property type="molecule type" value="Genomic_DNA"/>
</dbReference>
<accession>A0A1V6TDP4</accession>
<sequence length="100" mass="11091">MQGLIHGRSKPTIPTTHLDIFDTVIWEIKHSHCFHQGHAPLRPARLGTAKLFGDSDANITQIASDANFLAPTRHSLRRALIGGAPSKRREWFHVAAHLGN</sequence>
<gene>
    <name evidence="1" type="ORF">PENFLA_c010G06908</name>
</gene>
<organism evidence="1 2">
    <name type="scientific">Penicillium flavigenum</name>
    <dbReference type="NCBI Taxonomy" id="254877"/>
    <lineage>
        <taxon>Eukaryota</taxon>
        <taxon>Fungi</taxon>
        <taxon>Dikarya</taxon>
        <taxon>Ascomycota</taxon>
        <taxon>Pezizomycotina</taxon>
        <taxon>Eurotiomycetes</taxon>
        <taxon>Eurotiomycetidae</taxon>
        <taxon>Eurotiales</taxon>
        <taxon>Aspergillaceae</taxon>
        <taxon>Penicillium</taxon>
    </lineage>
</organism>
<evidence type="ECO:0000313" key="2">
    <source>
        <dbReference type="Proteomes" id="UP000191342"/>
    </source>
</evidence>
<proteinExistence type="predicted"/>
<dbReference type="OrthoDB" id="4342563at2759"/>
<dbReference type="Proteomes" id="UP000191342">
    <property type="component" value="Unassembled WGS sequence"/>
</dbReference>
<dbReference type="AlphaFoldDB" id="A0A1V6TDP4"/>
<keyword evidence="2" id="KW-1185">Reference proteome</keyword>
<evidence type="ECO:0000313" key="1">
    <source>
        <dbReference type="EMBL" id="OQE24144.1"/>
    </source>
</evidence>